<feature type="region of interest" description="Disordered" evidence="1">
    <location>
        <begin position="1"/>
        <end position="53"/>
    </location>
</feature>
<protein>
    <submittedName>
        <fullName evidence="2">Uncharacterized protein</fullName>
    </submittedName>
</protein>
<accession>A0AAV7P596</accession>
<name>A0AAV7P596_PLEWA</name>
<proteinExistence type="predicted"/>
<dbReference type="Proteomes" id="UP001066276">
    <property type="component" value="Chromosome 7"/>
</dbReference>
<sequence length="130" mass="14771">MEEKSEQKAPPPNRVRRPHLGARQPSFPSRDPRPTKRGADTVVAKERNKAANQRLGEYREVQWNGASERDARKSKMESFVVVVRIKPRFGIEKRMREPLLAATHAGFSLAFSVKARDAPVVSSQREHCLI</sequence>
<feature type="compositionally biased region" description="Basic and acidic residues" evidence="1">
    <location>
        <begin position="30"/>
        <end position="49"/>
    </location>
</feature>
<dbReference type="AlphaFoldDB" id="A0AAV7P596"/>
<organism evidence="2 3">
    <name type="scientific">Pleurodeles waltl</name>
    <name type="common">Iberian ribbed newt</name>
    <dbReference type="NCBI Taxonomy" id="8319"/>
    <lineage>
        <taxon>Eukaryota</taxon>
        <taxon>Metazoa</taxon>
        <taxon>Chordata</taxon>
        <taxon>Craniata</taxon>
        <taxon>Vertebrata</taxon>
        <taxon>Euteleostomi</taxon>
        <taxon>Amphibia</taxon>
        <taxon>Batrachia</taxon>
        <taxon>Caudata</taxon>
        <taxon>Salamandroidea</taxon>
        <taxon>Salamandridae</taxon>
        <taxon>Pleurodelinae</taxon>
        <taxon>Pleurodeles</taxon>
    </lineage>
</organism>
<dbReference type="EMBL" id="JANPWB010000011">
    <property type="protein sequence ID" value="KAJ1122335.1"/>
    <property type="molecule type" value="Genomic_DNA"/>
</dbReference>
<evidence type="ECO:0000256" key="1">
    <source>
        <dbReference type="SAM" id="MobiDB-lite"/>
    </source>
</evidence>
<evidence type="ECO:0000313" key="3">
    <source>
        <dbReference type="Proteomes" id="UP001066276"/>
    </source>
</evidence>
<keyword evidence="3" id="KW-1185">Reference proteome</keyword>
<evidence type="ECO:0000313" key="2">
    <source>
        <dbReference type="EMBL" id="KAJ1122335.1"/>
    </source>
</evidence>
<gene>
    <name evidence="2" type="ORF">NDU88_000827</name>
</gene>
<comment type="caution">
    <text evidence="2">The sequence shown here is derived from an EMBL/GenBank/DDBJ whole genome shotgun (WGS) entry which is preliminary data.</text>
</comment>
<reference evidence="2" key="1">
    <citation type="journal article" date="2022" name="bioRxiv">
        <title>Sequencing and chromosome-scale assembly of the giantPleurodeles waltlgenome.</title>
        <authorList>
            <person name="Brown T."/>
            <person name="Elewa A."/>
            <person name="Iarovenko S."/>
            <person name="Subramanian E."/>
            <person name="Araus A.J."/>
            <person name="Petzold A."/>
            <person name="Susuki M."/>
            <person name="Suzuki K.-i.T."/>
            <person name="Hayashi T."/>
            <person name="Toyoda A."/>
            <person name="Oliveira C."/>
            <person name="Osipova E."/>
            <person name="Leigh N.D."/>
            <person name="Simon A."/>
            <person name="Yun M.H."/>
        </authorList>
    </citation>
    <scope>NUCLEOTIDE SEQUENCE</scope>
    <source>
        <strain evidence="2">20211129_DDA</strain>
        <tissue evidence="2">Liver</tissue>
    </source>
</reference>